<comment type="caution">
    <text evidence="2">The sequence shown here is derived from an EMBL/GenBank/DDBJ whole genome shotgun (WGS) entry which is preliminary data.</text>
</comment>
<gene>
    <name evidence="2" type="ORF">FB466_0616</name>
</gene>
<reference evidence="2 3" key="1">
    <citation type="submission" date="2019-06" db="EMBL/GenBank/DDBJ databases">
        <title>Sequencing the genomes of 1000 actinobacteria strains.</title>
        <authorList>
            <person name="Klenk H.-P."/>
        </authorList>
    </citation>
    <scope>NUCLEOTIDE SEQUENCE [LARGE SCALE GENOMIC DNA]</scope>
    <source>
        <strain evidence="2 3">DSM 18031</strain>
    </source>
</reference>
<dbReference type="AlphaFoldDB" id="A0A543I5C3"/>
<sequence>MTNALEVAGYIMKTAGTNGNTQLNKLVYYCQAWSLVWTGRPLFSDPIEAWKDGPVVRAVYREGTHGQIPTDASLTDDQMKIVNSVVAFYSNKSGAELSSLTHSEDPWVEARGGLPSAAQSQSPISRRTMLTYYTRATVDKETPLCPSLGVTANAASVAEVGRRQRIRWREALDVLAVQ</sequence>
<dbReference type="OrthoDB" id="9799173at2"/>
<organism evidence="2 3">
    <name type="scientific">Klugiella xanthotipulae</name>
    <dbReference type="NCBI Taxonomy" id="244735"/>
    <lineage>
        <taxon>Bacteria</taxon>
        <taxon>Bacillati</taxon>
        <taxon>Actinomycetota</taxon>
        <taxon>Actinomycetes</taxon>
        <taxon>Micrococcales</taxon>
        <taxon>Microbacteriaceae</taxon>
        <taxon>Klugiella</taxon>
    </lineage>
</organism>
<dbReference type="RefSeq" id="WP_141915727.1">
    <property type="nucleotide sequence ID" value="NZ_BAAAYS010000001.1"/>
</dbReference>
<proteinExistence type="predicted"/>
<dbReference type="InterPro" id="IPR025272">
    <property type="entry name" value="SocA_Panacea"/>
</dbReference>
<protein>
    <submittedName>
        <fullName evidence="2">Putative phage-associated protein</fullName>
    </submittedName>
</protein>
<evidence type="ECO:0000313" key="3">
    <source>
        <dbReference type="Proteomes" id="UP000318331"/>
    </source>
</evidence>
<name>A0A543I5C3_9MICO</name>
<evidence type="ECO:0000259" key="1">
    <source>
        <dbReference type="Pfam" id="PF13274"/>
    </source>
</evidence>
<evidence type="ECO:0000313" key="2">
    <source>
        <dbReference type="EMBL" id="TQM65803.1"/>
    </source>
</evidence>
<dbReference type="Proteomes" id="UP000318331">
    <property type="component" value="Unassembled WGS sequence"/>
</dbReference>
<dbReference type="Pfam" id="PF13274">
    <property type="entry name" value="SocA_Panacea"/>
    <property type="match status" value="1"/>
</dbReference>
<accession>A0A543I5C3</accession>
<keyword evidence="3" id="KW-1185">Reference proteome</keyword>
<dbReference type="EMBL" id="VFPN01000001">
    <property type="protein sequence ID" value="TQM65803.1"/>
    <property type="molecule type" value="Genomic_DNA"/>
</dbReference>
<feature type="domain" description="Antitoxin SocA-like Panacea" evidence="1">
    <location>
        <begin position="23"/>
        <end position="107"/>
    </location>
</feature>